<dbReference type="GO" id="GO:1901982">
    <property type="term" value="F:maltose binding"/>
    <property type="evidence" value="ECO:0007669"/>
    <property type="project" value="TreeGrafter"/>
</dbReference>
<dbReference type="PATRIC" id="fig|33881.3.peg.1234"/>
<dbReference type="Pfam" id="PF13416">
    <property type="entry name" value="SBP_bac_8"/>
    <property type="match status" value="1"/>
</dbReference>
<dbReference type="SUPFAM" id="SSF53850">
    <property type="entry name" value="Periplasmic binding protein-like II"/>
    <property type="match status" value="1"/>
</dbReference>
<keyword evidence="3 4" id="KW-0732">Signal</keyword>
<evidence type="ECO:0000256" key="1">
    <source>
        <dbReference type="ARBA" id="ARBA00008520"/>
    </source>
</evidence>
<proteinExistence type="inferred from homology"/>
<dbReference type="PROSITE" id="PS51257">
    <property type="entry name" value="PROKAR_LIPOPROTEIN"/>
    <property type="match status" value="1"/>
</dbReference>
<dbReference type="GO" id="GO:0055052">
    <property type="term" value="C:ATP-binding cassette (ABC) transporter complex, substrate-binding subunit-containing"/>
    <property type="evidence" value="ECO:0007669"/>
    <property type="project" value="TreeGrafter"/>
</dbReference>
<gene>
    <name evidence="5" type="ORF">NS184_04805</name>
</gene>
<feature type="signal peptide" evidence="4">
    <location>
        <begin position="1"/>
        <end position="24"/>
    </location>
</feature>
<feature type="chain" id="PRO_5008042282" evidence="4">
    <location>
        <begin position="25"/>
        <end position="426"/>
    </location>
</feature>
<dbReference type="PANTHER" id="PTHR30061">
    <property type="entry name" value="MALTOSE-BINDING PERIPLASMIC PROTEIN"/>
    <property type="match status" value="1"/>
</dbReference>
<evidence type="ECO:0000313" key="5">
    <source>
        <dbReference type="EMBL" id="KTR08839.1"/>
    </source>
</evidence>
<dbReference type="Gene3D" id="3.40.190.10">
    <property type="entry name" value="Periplasmic binding protein-like II"/>
    <property type="match status" value="1"/>
</dbReference>
<dbReference type="AlphaFoldDB" id="A0A175RZI9"/>
<dbReference type="PANTHER" id="PTHR30061:SF50">
    <property type="entry name" value="MALTOSE_MALTODEXTRIN-BINDING PERIPLASMIC PROTEIN"/>
    <property type="match status" value="1"/>
</dbReference>
<dbReference type="STRING" id="33881.NS184_04805"/>
<dbReference type="InterPro" id="IPR006059">
    <property type="entry name" value="SBP"/>
</dbReference>
<comment type="caution">
    <text evidence="5">The sequence shown here is derived from an EMBL/GenBank/DDBJ whole genome shotgun (WGS) entry which is preliminary data.</text>
</comment>
<evidence type="ECO:0000256" key="4">
    <source>
        <dbReference type="SAM" id="SignalP"/>
    </source>
</evidence>
<dbReference type="OrthoDB" id="366726at2"/>
<dbReference type="GO" id="GO:0042956">
    <property type="term" value="P:maltodextrin transmembrane transport"/>
    <property type="evidence" value="ECO:0007669"/>
    <property type="project" value="TreeGrafter"/>
</dbReference>
<keyword evidence="2" id="KW-0813">Transport</keyword>
<sequence>MRRSTARKLTAGAIALTAALTLSACGSGFSGSGGAGGSGGSGGSATGKLTSSKDPISVLIGSSGDAETAAVKSAAASWSKSSGTKATVQAANNLDQQLAQGFAAGKPADVFYVSTSSLAGYASNGSLLAYGDQLQDKGDFYPTLTKSFTLDGTLYCAPKDFSTLALFINKADWKAAGLTDADVPTTWAQLKSVSEKLTRDGRVGLAVSPQVERLGAFMAQAGGALTNSGQTKATVDSAANVEALDYVKGLLDDGSMKFSSDLGESWGGDAFGKNKAAMTIEGNWLTGAMSSSYPSVGYEVAKLPAGPKGAGTLQFTNCWGIAKDSPNQEAALSFVEKMVSKDQQLAFAKAFGVMPSVESAAGTWKQEYPQYAPFLDQAGDAVGLPTKSGTADVIADMDSKLGTLRSTDVKTLLEGVQKNMTAALKG</sequence>
<name>A0A175RZI9_9MICO</name>
<organism evidence="5 6">
    <name type="scientific">Curtobacterium luteum</name>
    <dbReference type="NCBI Taxonomy" id="33881"/>
    <lineage>
        <taxon>Bacteria</taxon>
        <taxon>Bacillati</taxon>
        <taxon>Actinomycetota</taxon>
        <taxon>Actinomycetes</taxon>
        <taxon>Micrococcales</taxon>
        <taxon>Microbacteriaceae</taxon>
        <taxon>Curtobacterium</taxon>
    </lineage>
</organism>
<evidence type="ECO:0000256" key="2">
    <source>
        <dbReference type="ARBA" id="ARBA00022448"/>
    </source>
</evidence>
<evidence type="ECO:0000256" key="3">
    <source>
        <dbReference type="ARBA" id="ARBA00022729"/>
    </source>
</evidence>
<dbReference type="GO" id="GO:0015768">
    <property type="term" value="P:maltose transport"/>
    <property type="evidence" value="ECO:0007669"/>
    <property type="project" value="TreeGrafter"/>
</dbReference>
<reference evidence="5 6" key="1">
    <citation type="journal article" date="2016" name="Front. Microbiol.">
        <title>Genomic Resource of Rice Seed Associated Bacteria.</title>
        <authorList>
            <person name="Midha S."/>
            <person name="Bansal K."/>
            <person name="Sharma S."/>
            <person name="Kumar N."/>
            <person name="Patil P.P."/>
            <person name="Chaudhry V."/>
            <person name="Patil P.B."/>
        </authorList>
    </citation>
    <scope>NUCLEOTIDE SEQUENCE [LARGE SCALE GENOMIC DNA]</scope>
    <source>
        <strain evidence="5 6">NS184</strain>
    </source>
</reference>
<dbReference type="EMBL" id="LDQC01000026">
    <property type="protein sequence ID" value="KTR08839.1"/>
    <property type="molecule type" value="Genomic_DNA"/>
</dbReference>
<dbReference type="Proteomes" id="UP000078252">
    <property type="component" value="Unassembled WGS sequence"/>
</dbReference>
<accession>A0A175RZI9</accession>
<comment type="similarity">
    <text evidence="1">Belongs to the bacterial solute-binding protein 1 family.</text>
</comment>
<protein>
    <submittedName>
        <fullName evidence="5">Sugar ABC transporter substrate-binding protein</fullName>
    </submittedName>
</protein>
<evidence type="ECO:0000313" key="6">
    <source>
        <dbReference type="Proteomes" id="UP000078252"/>
    </source>
</evidence>